<keyword evidence="2" id="KW-1185">Reference proteome</keyword>
<organism evidence="1 2">
    <name type="scientific">Capsulimonas corticalis</name>
    <dbReference type="NCBI Taxonomy" id="2219043"/>
    <lineage>
        <taxon>Bacteria</taxon>
        <taxon>Bacillati</taxon>
        <taxon>Armatimonadota</taxon>
        <taxon>Armatimonadia</taxon>
        <taxon>Capsulimonadales</taxon>
        <taxon>Capsulimonadaceae</taxon>
        <taxon>Capsulimonas</taxon>
    </lineage>
</organism>
<reference evidence="1 2" key="1">
    <citation type="journal article" date="2019" name="Int. J. Syst. Evol. Microbiol.">
        <title>Capsulimonas corticalis gen. nov., sp. nov., an aerobic capsulated bacterium, of a novel bacterial order, Capsulimonadales ord. nov., of the class Armatimonadia of the phylum Armatimonadetes.</title>
        <authorList>
            <person name="Li J."/>
            <person name="Kudo C."/>
            <person name="Tonouchi A."/>
        </authorList>
    </citation>
    <scope>NUCLEOTIDE SEQUENCE [LARGE SCALE GENOMIC DNA]</scope>
    <source>
        <strain evidence="1 2">AX-7</strain>
    </source>
</reference>
<proteinExistence type="predicted"/>
<evidence type="ECO:0000313" key="2">
    <source>
        <dbReference type="Proteomes" id="UP000287394"/>
    </source>
</evidence>
<dbReference type="KEGG" id="ccot:CCAX7_61330"/>
<dbReference type="OrthoDB" id="158822at2"/>
<dbReference type="InterPro" id="IPR021776">
    <property type="entry name" value="ActD"/>
</dbReference>
<gene>
    <name evidence="1" type="ORF">CCAX7_61330</name>
</gene>
<accession>A0A402CW83</accession>
<sequence>MADTTVLALFERIDPSANALRRLQTEARFDWRDLMVISSAPFPEGVLVMDQSPTRLPVTTVICSVIGVVSGILLAGGTALLYAIPQGGKPIVPGPPTAIIAYEMMMAFALTGVFLRALYEIRLPDWRAKVYDDRISEGLIGIAAHCATEQQVKLAESIMREEGAGDVVRDARRFE</sequence>
<evidence type="ECO:0000313" key="1">
    <source>
        <dbReference type="EMBL" id="BDI34082.1"/>
    </source>
</evidence>
<dbReference type="AlphaFoldDB" id="A0A402CW83"/>
<dbReference type="EMBL" id="AP025739">
    <property type="protein sequence ID" value="BDI34082.1"/>
    <property type="molecule type" value="Genomic_DNA"/>
</dbReference>
<dbReference type="Pfam" id="PF11821">
    <property type="entry name" value="ActD"/>
    <property type="match status" value="1"/>
</dbReference>
<name>A0A402CW83_9BACT</name>
<protein>
    <submittedName>
        <fullName evidence="1">Uncharacterized protein</fullName>
    </submittedName>
</protein>
<dbReference type="RefSeq" id="WP_119321629.1">
    <property type="nucleotide sequence ID" value="NZ_AP025739.1"/>
</dbReference>
<dbReference type="Proteomes" id="UP000287394">
    <property type="component" value="Chromosome"/>
</dbReference>